<dbReference type="KEGG" id="skn:SKUN_00790"/>
<sequence length="415" mass="49373">MQNGLEKQLEDTFKSSEQAMFDALLKSYYLDDDQLDYLHKHYRPIFTFDDNEACICLSNEQYANCCKTKVLNSTKNRAQYISILQAVGDLTLKEQYIEQETKHYQQVLKKCIKQKCILQECNNKVGQHNLYSLDISKNHYYLNRYHSKYFFKNIKTSFLDLTSTEKVPYFFNVFCQKHLNEYLQSNKTLVPQLEALLMNINDNLVDHQEVYETYINYYYSLSVAEQVILTIKLRRIMKLALVYQLELSRLLNDLDNQQHSYVVKKITLPKEIHSIVCKDIILAQLTPITFQAINSPNNPFLPNKILYTGLVNNAKKGEIHFIYHKNNRILNTYFAEWEEKNKNEKQWQNYLSSIIINQGTHFLINKKYYDKLNQKTKDLINIYYYNRFEQPRNSAEELMLQTFINNFNNGINILK</sequence>
<dbReference type="EMBL" id="CP010899">
    <property type="protein sequence ID" value="ALA97680.1"/>
    <property type="molecule type" value="Genomic_DNA"/>
</dbReference>
<accession>A0A0K2JGF9</accession>
<dbReference type="STRING" id="273035.SKUN_00790"/>
<protein>
    <submittedName>
        <fullName evidence="1">Uncharacterized protein</fullName>
    </submittedName>
</protein>
<gene>
    <name evidence="1" type="ORF">SKUN_00790</name>
</gene>
<dbReference type="RefSeq" id="WP_053390902.1">
    <property type="nucleotide sequence ID" value="NZ_CP010899.1"/>
</dbReference>
<dbReference type="PATRIC" id="fig|273035.7.peg.966"/>
<reference evidence="1 2" key="1">
    <citation type="journal article" date="2015" name="Genome Announc.">
        <title>Complete Genome Sequence of Spiroplasma kunkelii Strain CR2-3x, Causal Agent of Corn Stunt Disease in Zea mays L.</title>
        <authorList>
            <person name="Davis R.E."/>
            <person name="Shao J."/>
            <person name="Dally E.L."/>
            <person name="Zhao Y."/>
            <person name="Gasparich G.E."/>
            <person name="Gaynor B.J."/>
            <person name="Athey J.C."/>
            <person name="Harrison N.A."/>
            <person name="Donofrio N."/>
        </authorList>
    </citation>
    <scope>NUCLEOTIDE SEQUENCE [LARGE SCALE GENOMIC DNA]</scope>
    <source>
        <strain evidence="1 2">CR2-3x</strain>
    </source>
</reference>
<proteinExistence type="predicted"/>
<dbReference type="AlphaFoldDB" id="A0A0K2JGF9"/>
<dbReference type="OrthoDB" id="390238at2"/>
<name>A0A0K2JGF9_SPIKU</name>
<evidence type="ECO:0000313" key="1">
    <source>
        <dbReference type="EMBL" id="ALA97680.1"/>
    </source>
</evidence>
<evidence type="ECO:0000313" key="2">
    <source>
        <dbReference type="Proteomes" id="UP000062963"/>
    </source>
</evidence>
<dbReference type="Proteomes" id="UP000062963">
    <property type="component" value="Chromosome"/>
</dbReference>
<organism evidence="1 2">
    <name type="scientific">Spiroplasma kunkelii CR2-3x</name>
    <dbReference type="NCBI Taxonomy" id="273035"/>
    <lineage>
        <taxon>Bacteria</taxon>
        <taxon>Bacillati</taxon>
        <taxon>Mycoplasmatota</taxon>
        <taxon>Mollicutes</taxon>
        <taxon>Entomoplasmatales</taxon>
        <taxon>Spiroplasmataceae</taxon>
        <taxon>Spiroplasma</taxon>
    </lineage>
</organism>
<keyword evidence="2" id="KW-1185">Reference proteome</keyword>